<evidence type="ECO:0000313" key="3">
    <source>
        <dbReference type="Proteomes" id="UP001250662"/>
    </source>
</evidence>
<feature type="transmembrane region" description="Helical" evidence="1">
    <location>
        <begin position="113"/>
        <end position="132"/>
    </location>
</feature>
<reference evidence="2 3" key="1">
    <citation type="submission" date="2023-09" db="EMBL/GenBank/DDBJ databases">
        <authorList>
            <person name="Rey-Velasco X."/>
        </authorList>
    </citation>
    <scope>NUCLEOTIDE SEQUENCE [LARGE SCALE GENOMIC DNA]</scope>
    <source>
        <strain evidence="2 3">P007</strain>
    </source>
</reference>
<feature type="transmembrane region" description="Helical" evidence="1">
    <location>
        <begin position="152"/>
        <end position="172"/>
    </location>
</feature>
<organism evidence="2 3">
    <name type="scientific">Croceitalea vernalis</name>
    <dbReference type="NCBI Taxonomy" id="3075599"/>
    <lineage>
        <taxon>Bacteria</taxon>
        <taxon>Pseudomonadati</taxon>
        <taxon>Bacteroidota</taxon>
        <taxon>Flavobacteriia</taxon>
        <taxon>Flavobacteriales</taxon>
        <taxon>Flavobacteriaceae</taxon>
        <taxon>Croceitalea</taxon>
    </lineage>
</organism>
<evidence type="ECO:0000256" key="1">
    <source>
        <dbReference type="SAM" id="Phobius"/>
    </source>
</evidence>
<name>A0ABU3BGX2_9FLAO</name>
<protein>
    <submittedName>
        <fullName evidence="2">Uncharacterized protein</fullName>
    </submittedName>
</protein>
<keyword evidence="1" id="KW-0472">Membrane</keyword>
<comment type="caution">
    <text evidence="2">The sequence shown here is derived from an EMBL/GenBank/DDBJ whole genome shotgun (WGS) entry which is preliminary data.</text>
</comment>
<dbReference type="RefSeq" id="WP_311387508.1">
    <property type="nucleotide sequence ID" value="NZ_JAVRHU010000002.1"/>
</dbReference>
<keyword evidence="1" id="KW-1133">Transmembrane helix</keyword>
<dbReference type="Proteomes" id="UP001250662">
    <property type="component" value="Unassembled WGS sequence"/>
</dbReference>
<feature type="transmembrane region" description="Helical" evidence="1">
    <location>
        <begin position="197"/>
        <end position="217"/>
    </location>
</feature>
<feature type="transmembrane region" description="Helical" evidence="1">
    <location>
        <begin position="85"/>
        <end position="101"/>
    </location>
</feature>
<sequence>MKTRKYKIPLIKEMVLAIFLFFLPFIISIHKIFNENKTSSIDFFGFSINLDSYYYSDQAFVWFVLIELVPLIYLIIFYLKSKQHYKLFLLPTIWWICAINIRSYSRLIFELESLFVLSLAISFISLSPIVFLDRKFYFKLFKSKSFKKINWLNTKTLWLVVTFGSACFSKFVPKPMGELWDLGFIKIGSSGFPEVWILFYLVGLKLSIVIPLTIWFFEEQNWWRYALLSPILVTAFQLNTILQSDLEQIDVYEIWQILPLLMVVLILLIGLSKNAHNEYLIQGIYKKTTKAIENKLIQNKIEDFKALEQTKQSLFKFKNSPNIVELTELEKLKNSLEQQLKKVNKVN</sequence>
<feature type="transmembrane region" description="Helical" evidence="1">
    <location>
        <begin position="222"/>
        <end position="242"/>
    </location>
</feature>
<feature type="transmembrane region" description="Helical" evidence="1">
    <location>
        <begin position="254"/>
        <end position="271"/>
    </location>
</feature>
<proteinExistence type="predicted"/>
<feature type="transmembrane region" description="Helical" evidence="1">
    <location>
        <begin position="14"/>
        <end position="33"/>
    </location>
</feature>
<accession>A0ABU3BGX2</accession>
<keyword evidence="1" id="KW-0812">Transmembrane</keyword>
<evidence type="ECO:0000313" key="2">
    <source>
        <dbReference type="EMBL" id="MDT0621426.1"/>
    </source>
</evidence>
<dbReference type="EMBL" id="JAVRHU010000002">
    <property type="protein sequence ID" value="MDT0621426.1"/>
    <property type="molecule type" value="Genomic_DNA"/>
</dbReference>
<keyword evidence="3" id="KW-1185">Reference proteome</keyword>
<feature type="transmembrane region" description="Helical" evidence="1">
    <location>
        <begin position="59"/>
        <end position="78"/>
    </location>
</feature>
<gene>
    <name evidence="2" type="ORF">RM520_07310</name>
</gene>